<sequence>MSKKDVLIYISSNCQRNNRLLDQLDEWDINYEKKNVTENPEYMKELQGKGIFGTPVTFIDGEPILGMQKSKLKHALGIGKQSFGKN</sequence>
<evidence type="ECO:0000313" key="3">
    <source>
        <dbReference type="Proteomes" id="UP000622860"/>
    </source>
</evidence>
<dbReference type="InterPro" id="IPR002109">
    <property type="entry name" value="Glutaredoxin"/>
</dbReference>
<dbReference type="RefSeq" id="WP_188456854.1">
    <property type="nucleotide sequence ID" value="NZ_BMFR01000027.1"/>
</dbReference>
<proteinExistence type="predicted"/>
<gene>
    <name evidence="2" type="ORF">GCM10011398_36980</name>
</gene>
<name>A0A917HRC8_9BACI</name>
<dbReference type="PROSITE" id="PS51354">
    <property type="entry name" value="GLUTAREDOXIN_2"/>
    <property type="match status" value="1"/>
</dbReference>
<reference evidence="2" key="2">
    <citation type="submission" date="2020-09" db="EMBL/GenBank/DDBJ databases">
        <authorList>
            <person name="Sun Q."/>
            <person name="Zhou Y."/>
        </authorList>
    </citation>
    <scope>NUCLEOTIDE SEQUENCE</scope>
    <source>
        <strain evidence="2">CGMCC 1.12754</strain>
    </source>
</reference>
<evidence type="ECO:0000313" key="2">
    <source>
        <dbReference type="EMBL" id="GGG87696.1"/>
    </source>
</evidence>
<dbReference type="Proteomes" id="UP000622860">
    <property type="component" value="Unassembled WGS sequence"/>
</dbReference>
<accession>A0A917HRC8</accession>
<feature type="domain" description="Glutaredoxin" evidence="1">
    <location>
        <begin position="6"/>
        <end position="63"/>
    </location>
</feature>
<dbReference type="SUPFAM" id="SSF52833">
    <property type="entry name" value="Thioredoxin-like"/>
    <property type="match status" value="1"/>
</dbReference>
<dbReference type="AlphaFoldDB" id="A0A917HRC8"/>
<comment type="caution">
    <text evidence="2">The sequence shown here is derived from an EMBL/GenBank/DDBJ whole genome shotgun (WGS) entry which is preliminary data.</text>
</comment>
<organism evidence="2 3">
    <name type="scientific">Virgibacillus oceani</name>
    <dbReference type="NCBI Taxonomy" id="1479511"/>
    <lineage>
        <taxon>Bacteria</taxon>
        <taxon>Bacillati</taxon>
        <taxon>Bacillota</taxon>
        <taxon>Bacilli</taxon>
        <taxon>Bacillales</taxon>
        <taxon>Bacillaceae</taxon>
        <taxon>Virgibacillus</taxon>
    </lineage>
</organism>
<keyword evidence="3" id="KW-1185">Reference proteome</keyword>
<dbReference type="CDD" id="cd02976">
    <property type="entry name" value="NrdH"/>
    <property type="match status" value="1"/>
</dbReference>
<dbReference type="Pfam" id="PF00462">
    <property type="entry name" value="Glutaredoxin"/>
    <property type="match status" value="1"/>
</dbReference>
<reference evidence="2" key="1">
    <citation type="journal article" date="2014" name="Int. J. Syst. Evol. Microbiol.">
        <title>Complete genome sequence of Corynebacterium casei LMG S-19264T (=DSM 44701T), isolated from a smear-ripened cheese.</title>
        <authorList>
            <consortium name="US DOE Joint Genome Institute (JGI-PGF)"/>
            <person name="Walter F."/>
            <person name="Albersmeier A."/>
            <person name="Kalinowski J."/>
            <person name="Ruckert C."/>
        </authorList>
    </citation>
    <scope>NUCLEOTIDE SEQUENCE</scope>
    <source>
        <strain evidence="2">CGMCC 1.12754</strain>
    </source>
</reference>
<evidence type="ECO:0000259" key="1">
    <source>
        <dbReference type="Pfam" id="PF00462"/>
    </source>
</evidence>
<dbReference type="InterPro" id="IPR036249">
    <property type="entry name" value="Thioredoxin-like_sf"/>
</dbReference>
<protein>
    <recommendedName>
        <fullName evidence="1">Glutaredoxin domain-containing protein</fullName>
    </recommendedName>
</protein>
<dbReference type="Gene3D" id="3.40.30.10">
    <property type="entry name" value="Glutaredoxin"/>
    <property type="match status" value="1"/>
</dbReference>
<dbReference type="EMBL" id="BMFR01000027">
    <property type="protein sequence ID" value="GGG87696.1"/>
    <property type="molecule type" value="Genomic_DNA"/>
</dbReference>